<protein>
    <recommendedName>
        <fullName evidence="5">Transmembrane protein</fullName>
    </recommendedName>
</protein>
<dbReference type="AlphaFoldDB" id="A0A7C8NHX1"/>
<comment type="caution">
    <text evidence="3">The sequence shown here is derived from an EMBL/GenBank/DDBJ whole genome shotgun (WGS) entry which is preliminary data.</text>
</comment>
<keyword evidence="2" id="KW-1133">Transmembrane helix</keyword>
<keyword evidence="1" id="KW-0175">Coiled coil</keyword>
<feature type="coiled-coil region" evidence="1">
    <location>
        <begin position="229"/>
        <end position="305"/>
    </location>
</feature>
<proteinExistence type="predicted"/>
<gene>
    <name evidence="3" type="ORF">TWF102_010717</name>
</gene>
<feature type="transmembrane region" description="Helical" evidence="2">
    <location>
        <begin position="63"/>
        <end position="81"/>
    </location>
</feature>
<evidence type="ECO:0000256" key="1">
    <source>
        <dbReference type="SAM" id="Coils"/>
    </source>
</evidence>
<evidence type="ECO:0000313" key="4">
    <source>
        <dbReference type="Proteomes" id="UP000475325"/>
    </source>
</evidence>
<evidence type="ECO:0008006" key="5">
    <source>
        <dbReference type="Google" id="ProtNLM"/>
    </source>
</evidence>
<sequence length="349" mass="39064">MDPESSSRSSMPPPLPKYDVLRETAIKKFSNEDYILKSIRLQANEASRQYKSHLGEEEQHQNIWTLSLILLGIVTVILGVVSTTMTNNLTEDYKSASIKPDHIELNQFLKSHRSHAPEGPSDLSELENSKESLQSFQSVMSQQLPEDTTLHKPATPADDAMRNLGSHVKMQTTANNRAKANTGFMIASLVMGCITGAVAVWNWHIQSKTKAMESELEQWEFETNIAVGYAELQNKVLEDKRKQEAEEEATERFLVFSNAVEQMNNSIVNAVKEMEDREKESFTILKNLEAAAAEKQQEGDEMFARIVQALEAAMKERKRGQEQVLGVVSEIQILLEKEGRAGGKKGGGK</sequence>
<name>A0A7C8NHX1_ORBOL</name>
<evidence type="ECO:0000313" key="3">
    <source>
        <dbReference type="EMBL" id="KAF3108592.1"/>
    </source>
</evidence>
<dbReference type="Proteomes" id="UP000475325">
    <property type="component" value="Unassembled WGS sequence"/>
</dbReference>
<keyword evidence="2" id="KW-0812">Transmembrane</keyword>
<keyword evidence="2" id="KW-0472">Membrane</keyword>
<organism evidence="3 4">
    <name type="scientific">Orbilia oligospora</name>
    <name type="common">Nematode-trapping fungus</name>
    <name type="synonym">Arthrobotrys oligospora</name>
    <dbReference type="NCBI Taxonomy" id="2813651"/>
    <lineage>
        <taxon>Eukaryota</taxon>
        <taxon>Fungi</taxon>
        <taxon>Dikarya</taxon>
        <taxon>Ascomycota</taxon>
        <taxon>Pezizomycotina</taxon>
        <taxon>Orbiliomycetes</taxon>
        <taxon>Orbiliales</taxon>
        <taxon>Orbiliaceae</taxon>
        <taxon>Orbilia</taxon>
    </lineage>
</organism>
<reference evidence="3 4" key="1">
    <citation type="submission" date="2019-06" db="EMBL/GenBank/DDBJ databases">
        <authorList>
            <person name="Palmer J.M."/>
        </authorList>
    </citation>
    <scope>NUCLEOTIDE SEQUENCE [LARGE SCALE GENOMIC DNA]</scope>
    <source>
        <strain evidence="3 4">TWF102</strain>
    </source>
</reference>
<dbReference type="EMBL" id="WIQW01000008">
    <property type="protein sequence ID" value="KAF3108592.1"/>
    <property type="molecule type" value="Genomic_DNA"/>
</dbReference>
<evidence type="ECO:0000256" key="2">
    <source>
        <dbReference type="SAM" id="Phobius"/>
    </source>
</evidence>
<feature type="transmembrane region" description="Helical" evidence="2">
    <location>
        <begin position="184"/>
        <end position="204"/>
    </location>
</feature>
<accession>A0A7C8NHX1</accession>